<reference evidence="3" key="2">
    <citation type="submission" date="2025-04" db="UniProtKB">
        <authorList>
            <consortium name="RefSeq"/>
        </authorList>
    </citation>
    <scope>IDENTIFICATION</scope>
    <source>
        <tissue evidence="4">Leaf</tissue>
    </source>
</reference>
<dbReference type="GeneID" id="110778452"/>
<feature type="compositionally biased region" description="Basic and acidic residues" evidence="1">
    <location>
        <begin position="118"/>
        <end position="128"/>
    </location>
</feature>
<name>A0A9R0HXL1_SPIOL</name>
<dbReference type="RefSeq" id="XP_021838701.1">
    <property type="nucleotide sequence ID" value="XM_021983009.1"/>
</dbReference>
<reference evidence="2" key="1">
    <citation type="journal article" date="2021" name="Nat. Commun.">
        <title>Genomic analyses provide insights into spinach domestication and the genetic basis of agronomic traits.</title>
        <authorList>
            <person name="Cai X."/>
            <person name="Sun X."/>
            <person name="Xu C."/>
            <person name="Sun H."/>
            <person name="Wang X."/>
            <person name="Ge C."/>
            <person name="Zhang Z."/>
            <person name="Wang Q."/>
            <person name="Fei Z."/>
            <person name="Jiao C."/>
            <person name="Wang Q."/>
        </authorList>
    </citation>
    <scope>NUCLEOTIDE SEQUENCE [LARGE SCALE GENOMIC DNA]</scope>
    <source>
        <strain evidence="2">cv. Varoflay</strain>
    </source>
</reference>
<sequence>MWVTIASQPFIPTPIPPTPFLSFPKLPQPPTKSVQLRRRNRYPAVVAATVSPHDIGGLGQAVFSTLESGPSAGSNPSKKVQQEEKSGKEISGSDILRALQKASAKKASTKKQQQKKKGSIELKREKNGKKVVDYDKVRPITVKSDWATRLDDLEKRLQEFSAL</sequence>
<evidence type="ECO:0000313" key="3">
    <source>
        <dbReference type="RefSeq" id="XP_021838701.1"/>
    </source>
</evidence>
<dbReference type="PANTHER" id="PTHR37728">
    <property type="entry name" value="BNAA04G26730D PROTEIN"/>
    <property type="match status" value="1"/>
</dbReference>
<keyword evidence="2" id="KW-1185">Reference proteome</keyword>
<evidence type="ECO:0000313" key="4">
    <source>
        <dbReference type="RefSeq" id="XP_056693699.1"/>
    </source>
</evidence>
<organism evidence="2 3">
    <name type="scientific">Spinacia oleracea</name>
    <name type="common">Spinach</name>
    <dbReference type="NCBI Taxonomy" id="3562"/>
    <lineage>
        <taxon>Eukaryota</taxon>
        <taxon>Viridiplantae</taxon>
        <taxon>Streptophyta</taxon>
        <taxon>Embryophyta</taxon>
        <taxon>Tracheophyta</taxon>
        <taxon>Spermatophyta</taxon>
        <taxon>Magnoliopsida</taxon>
        <taxon>eudicotyledons</taxon>
        <taxon>Gunneridae</taxon>
        <taxon>Pentapetalae</taxon>
        <taxon>Caryophyllales</taxon>
        <taxon>Chenopodiaceae</taxon>
        <taxon>Chenopodioideae</taxon>
        <taxon>Anserineae</taxon>
        <taxon>Spinacia</taxon>
    </lineage>
</organism>
<dbReference type="AlphaFoldDB" id="A0A9R0HXL1"/>
<protein>
    <submittedName>
        <fullName evidence="3">Uncharacterized protein LOC110778452</fullName>
    </submittedName>
</protein>
<dbReference type="Proteomes" id="UP000813463">
    <property type="component" value="Chromosome 2"/>
</dbReference>
<dbReference type="RefSeq" id="XP_056693699.1">
    <property type="nucleotide sequence ID" value="XM_056837721.1"/>
</dbReference>
<evidence type="ECO:0000256" key="1">
    <source>
        <dbReference type="SAM" id="MobiDB-lite"/>
    </source>
</evidence>
<feature type="compositionally biased region" description="Basic residues" evidence="1">
    <location>
        <begin position="103"/>
        <end position="117"/>
    </location>
</feature>
<feature type="region of interest" description="Disordered" evidence="1">
    <location>
        <begin position="61"/>
        <end position="128"/>
    </location>
</feature>
<dbReference type="OrthoDB" id="1295485at2759"/>
<evidence type="ECO:0000313" key="2">
    <source>
        <dbReference type="Proteomes" id="UP000813463"/>
    </source>
</evidence>
<gene>
    <name evidence="3 4" type="primary">LOC110778452</name>
</gene>
<accession>A0A9R0HXL1</accession>
<dbReference type="PANTHER" id="PTHR37728:SF1">
    <property type="entry name" value="OS06G0132300 PROTEIN"/>
    <property type="match status" value="1"/>
</dbReference>
<feature type="compositionally biased region" description="Polar residues" evidence="1">
    <location>
        <begin position="62"/>
        <end position="79"/>
    </location>
</feature>
<dbReference type="KEGG" id="soe:110778452"/>
<proteinExistence type="predicted"/>